<comment type="cofactor">
    <cofactor evidence="1">
        <name>FMN</name>
        <dbReference type="ChEBI" id="CHEBI:58210"/>
    </cofactor>
</comment>
<dbReference type="GO" id="GO:0010181">
    <property type="term" value="F:FMN binding"/>
    <property type="evidence" value="ECO:0007669"/>
    <property type="project" value="InterPro"/>
</dbReference>
<dbReference type="SUPFAM" id="SSF50475">
    <property type="entry name" value="FMN-binding split barrel"/>
    <property type="match status" value="1"/>
</dbReference>
<proteinExistence type="inferred from homology"/>
<keyword evidence="3" id="KW-0288">FMN</keyword>
<keyword evidence="2" id="KW-0285">Flavoprotein</keyword>
<evidence type="ECO:0000256" key="2">
    <source>
        <dbReference type="ARBA" id="ARBA00022630"/>
    </source>
</evidence>
<dbReference type="Proteomes" id="UP000284202">
    <property type="component" value="Unassembled WGS sequence"/>
</dbReference>
<dbReference type="OrthoDB" id="9783347at2"/>
<dbReference type="EMBL" id="QZCG01000001">
    <property type="protein sequence ID" value="RJE89210.1"/>
    <property type="molecule type" value="Genomic_DNA"/>
</dbReference>
<comment type="similarity">
    <text evidence="4">Belongs to the flavoredoxin family.</text>
</comment>
<reference evidence="7" key="1">
    <citation type="submission" date="2018-09" db="EMBL/GenBank/DDBJ databases">
        <title>Acidovorax cavernicola nov. sp. isolated from Gruta de las Maravillas (Aracena, Spain).</title>
        <authorList>
            <person name="Jurado V."/>
            <person name="Gutierrez-Patricio S."/>
            <person name="Gonzalez-Pimentel J.L."/>
            <person name="Miller A.Z."/>
            <person name="Laiz L."/>
            <person name="Saiz-Jimenez C."/>
        </authorList>
    </citation>
    <scope>NUCLEOTIDE SEQUENCE [LARGE SCALE GENOMIC DNA]</scope>
    <source>
        <strain evidence="7">1011MAR3C25</strain>
    </source>
</reference>
<dbReference type="RefSeq" id="WP_119744931.1">
    <property type="nucleotide sequence ID" value="NZ_QZCG01000001.1"/>
</dbReference>
<evidence type="ECO:0000256" key="3">
    <source>
        <dbReference type="ARBA" id="ARBA00022643"/>
    </source>
</evidence>
<evidence type="ECO:0000256" key="4">
    <source>
        <dbReference type="ARBA" id="ARBA00038054"/>
    </source>
</evidence>
<dbReference type="PANTHER" id="PTHR33798">
    <property type="entry name" value="FLAVOPROTEIN OXYGENASE"/>
    <property type="match status" value="1"/>
</dbReference>
<dbReference type="AlphaFoldDB" id="A0A418T7Y8"/>
<organism evidence="6 7">
    <name type="scientific">Paracoccus onubensis</name>
    <dbReference type="NCBI Taxonomy" id="1675788"/>
    <lineage>
        <taxon>Bacteria</taxon>
        <taxon>Pseudomonadati</taxon>
        <taxon>Pseudomonadota</taxon>
        <taxon>Alphaproteobacteria</taxon>
        <taxon>Rhodobacterales</taxon>
        <taxon>Paracoccaceae</taxon>
        <taxon>Paracoccus</taxon>
    </lineage>
</organism>
<comment type="caution">
    <text evidence="6">The sequence shown here is derived from an EMBL/GenBank/DDBJ whole genome shotgun (WGS) entry which is preliminary data.</text>
</comment>
<sequence>MTTQIDLTALPPQERYKLLTAVVIPRPVAWVTTQDSLGQVNAAPFSFFNVFGQDPALVILGLEHSRDGSGPKDTARNIAESGEFVVNIVTPDLILPMVETAASYPSGVSEPEALGLALAPSGQVAPPRLAAAPAAIECRLKDTLRYSDERDIVVGEALALAARDGLIDTDRMHVDWGGDFPIARLFADRYARLEEMGRHAIPQPKELP</sequence>
<dbReference type="Pfam" id="PF01613">
    <property type="entry name" value="Flavin_Reduct"/>
    <property type="match status" value="1"/>
</dbReference>
<evidence type="ECO:0000259" key="5">
    <source>
        <dbReference type="SMART" id="SM00903"/>
    </source>
</evidence>
<dbReference type="GO" id="GO:0016646">
    <property type="term" value="F:oxidoreductase activity, acting on the CH-NH group of donors, NAD or NADP as acceptor"/>
    <property type="evidence" value="ECO:0007669"/>
    <property type="project" value="UniProtKB-ARBA"/>
</dbReference>
<keyword evidence="7" id="KW-1185">Reference proteome</keyword>
<name>A0A418T7Y8_9RHOB</name>
<evidence type="ECO:0000256" key="1">
    <source>
        <dbReference type="ARBA" id="ARBA00001917"/>
    </source>
</evidence>
<dbReference type="SMART" id="SM00903">
    <property type="entry name" value="Flavin_Reduct"/>
    <property type="match status" value="1"/>
</dbReference>
<protein>
    <submittedName>
        <fullName evidence="6">Flavin reductase family protein</fullName>
    </submittedName>
</protein>
<evidence type="ECO:0000313" key="7">
    <source>
        <dbReference type="Proteomes" id="UP000284202"/>
    </source>
</evidence>
<dbReference type="InterPro" id="IPR012349">
    <property type="entry name" value="Split_barrel_FMN-bd"/>
</dbReference>
<feature type="domain" description="Flavin reductase like" evidence="5">
    <location>
        <begin position="21"/>
        <end position="175"/>
    </location>
</feature>
<accession>A0A418T7Y8</accession>
<gene>
    <name evidence="6" type="ORF">D3P04_00720</name>
</gene>
<dbReference type="InterPro" id="IPR002563">
    <property type="entry name" value="Flavin_Rdtase-like_dom"/>
</dbReference>
<dbReference type="Gene3D" id="2.30.110.10">
    <property type="entry name" value="Electron Transport, Fmn-binding Protein, Chain A"/>
    <property type="match status" value="1"/>
</dbReference>
<dbReference type="PANTHER" id="PTHR33798:SF5">
    <property type="entry name" value="FLAVIN REDUCTASE LIKE DOMAIN-CONTAINING PROTEIN"/>
    <property type="match status" value="1"/>
</dbReference>
<evidence type="ECO:0000313" key="6">
    <source>
        <dbReference type="EMBL" id="RJE89210.1"/>
    </source>
</evidence>